<sequence>MSTSNSDQAVLNGDENILMNPTKSMPGSLAENAASVESTKLENNFHEIGSYLYRVSLALKELTGNNSDSVITKILQSLFESEELAKGILGRLLQNGQTISDYDLETLISQLEVIINHMGEELSLIPKSAFNDQKYAETVICSLSEEMRRCKIDIVQITESKPDSRQLNPSNIVDHPKDESTSVEAGKFDNVQVTGSNLDSPQQNPSYIDHPEVESMSVEEDLYSISTVVCTDDSHISDTLSIEEALRTTRQRSQRQKTKLSRRSAGSMTVAARYVEPLYKSFCCPLTNNIMDDPVTIRSGVTYEREAITKYFEETRDSDEAICPVTKEKIESRGMSPNIALRNIIQEWKERNDIAQLKVIRAAFSIGSSDDMILEALKDLQNICQRSPKIVKEVHNIGIIPLIVRLLELRDRNVRSTAIEMIRLLASENEGKELIGKTTAIASTIRQLSSSYKPIRHAALLLLIELSKSKSLSEKIGNVRGGILILIQTKYNRSLDTFASEAANQVLKNLEQCSNNIKLMAENGFLEPLLNNLIEGSHGRKLQMVTYLGEITLEEDSKSYVIERASPALIQMFRNEDGLTRHTVFKAFAQTSSNPASGKTLVEAGIVRIIIEELFTKRKLTETTDSLTEASAILVNVLESGVPLENLMVNSKGHTIASGYVVFNIVYMIKNTKSDDLKLNLVRMLYQIAKSTKSAAPVVSAVKESEASYTLVELLNNPSDEMAISAINLLTLLSSHIGHLLIERLCKTNGQPEGLVQSPVDHGQITERQALSVCFLAKLPHENITLNLALVNKDTVPRILQSISDIRRETRQNRYSRMYLEGLVGVLVRFTATLYDSQILFLAINYNFTMELTDLLTEKSVEEVQRLAAIGLEKLSAQSIHLSKQPKLERKKSVHEYLPGILACGAPKKYPTRLCIVHKGVCSEQNTFCLIEAGAVESLLLCLENRSVGVTEAALSALSTLLDDKLDIEQSVNMIIEMNAIQQILKALRYHKKESLWHKALWVLERFLMKGGQRSLSLLSMDRSFYASVVNAFHHGDTYTRQIAEKILRHLDKMPSITGTFTM</sequence>
<feature type="region of interest" description="Disordered" evidence="7">
    <location>
        <begin position="1"/>
        <end position="24"/>
    </location>
</feature>
<dbReference type="SUPFAM" id="SSF48371">
    <property type="entry name" value="ARM repeat"/>
    <property type="match status" value="2"/>
</dbReference>
<gene>
    <name evidence="9" type="ORF">RND81_11G052300</name>
</gene>
<feature type="region of interest" description="Disordered" evidence="7">
    <location>
        <begin position="162"/>
        <end position="181"/>
    </location>
</feature>
<dbReference type="EMBL" id="JBDFQZ010000011">
    <property type="protein sequence ID" value="KAK9676080.1"/>
    <property type="molecule type" value="Genomic_DNA"/>
</dbReference>
<feature type="domain" description="U-box" evidence="8">
    <location>
        <begin position="277"/>
        <end position="355"/>
    </location>
</feature>
<dbReference type="PANTHER" id="PTHR45958:SF4">
    <property type="entry name" value="U-BOX DOMAIN-CONTAINING PROTEIN 42-RELATED"/>
    <property type="match status" value="1"/>
</dbReference>
<dbReference type="PROSITE" id="PS51698">
    <property type="entry name" value="U_BOX"/>
    <property type="match status" value="1"/>
</dbReference>
<dbReference type="AlphaFoldDB" id="A0AAW1HHZ7"/>
<feature type="repeat" description="ARM" evidence="6">
    <location>
        <begin position="398"/>
        <end position="440"/>
    </location>
</feature>
<reference evidence="9" key="1">
    <citation type="submission" date="2024-03" db="EMBL/GenBank/DDBJ databases">
        <title>WGS assembly of Saponaria officinalis var. Norfolk2.</title>
        <authorList>
            <person name="Jenkins J."/>
            <person name="Shu S."/>
            <person name="Grimwood J."/>
            <person name="Barry K."/>
            <person name="Goodstein D."/>
            <person name="Schmutz J."/>
            <person name="Leebens-Mack J."/>
            <person name="Osbourn A."/>
        </authorList>
    </citation>
    <scope>NUCLEOTIDE SEQUENCE [LARGE SCALE GENOMIC DNA]</scope>
    <source>
        <strain evidence="9">JIC</strain>
    </source>
</reference>
<dbReference type="GO" id="GO:0016567">
    <property type="term" value="P:protein ubiquitination"/>
    <property type="evidence" value="ECO:0007669"/>
    <property type="project" value="InterPro"/>
</dbReference>
<comment type="pathway">
    <text evidence="2">Protein modification; protein ubiquitination.</text>
</comment>
<dbReference type="Proteomes" id="UP001443914">
    <property type="component" value="Unassembled WGS sequence"/>
</dbReference>
<comment type="caution">
    <text evidence="9">The sequence shown here is derived from an EMBL/GenBank/DDBJ whole genome shotgun (WGS) entry which is preliminary data.</text>
</comment>
<dbReference type="InterPro" id="IPR016024">
    <property type="entry name" value="ARM-type_fold"/>
</dbReference>
<dbReference type="InterPro" id="IPR000225">
    <property type="entry name" value="Armadillo"/>
</dbReference>
<dbReference type="InterPro" id="IPR013083">
    <property type="entry name" value="Znf_RING/FYVE/PHD"/>
</dbReference>
<evidence type="ECO:0000256" key="5">
    <source>
        <dbReference type="ARBA" id="ARBA00022737"/>
    </source>
</evidence>
<keyword evidence="4" id="KW-0808">Transferase</keyword>
<dbReference type="EC" id="2.3.2.27" evidence="3"/>
<dbReference type="PANTHER" id="PTHR45958">
    <property type="entry name" value="RING-TYPE E3 UBIQUITIN TRANSFERASE"/>
    <property type="match status" value="1"/>
</dbReference>
<keyword evidence="10" id="KW-1185">Reference proteome</keyword>
<comment type="catalytic activity">
    <reaction evidence="1">
        <text>S-ubiquitinyl-[E2 ubiquitin-conjugating enzyme]-L-cysteine + [acceptor protein]-L-lysine = [E2 ubiquitin-conjugating enzyme]-L-cysteine + N(6)-ubiquitinyl-[acceptor protein]-L-lysine.</text>
        <dbReference type="EC" id="2.3.2.27"/>
    </reaction>
</comment>
<evidence type="ECO:0000313" key="10">
    <source>
        <dbReference type="Proteomes" id="UP001443914"/>
    </source>
</evidence>
<dbReference type="InterPro" id="IPR011989">
    <property type="entry name" value="ARM-like"/>
</dbReference>
<dbReference type="Pfam" id="PF04564">
    <property type="entry name" value="U-box"/>
    <property type="match status" value="1"/>
</dbReference>
<organism evidence="9 10">
    <name type="scientific">Saponaria officinalis</name>
    <name type="common">Common soapwort</name>
    <name type="synonym">Lychnis saponaria</name>
    <dbReference type="NCBI Taxonomy" id="3572"/>
    <lineage>
        <taxon>Eukaryota</taxon>
        <taxon>Viridiplantae</taxon>
        <taxon>Streptophyta</taxon>
        <taxon>Embryophyta</taxon>
        <taxon>Tracheophyta</taxon>
        <taxon>Spermatophyta</taxon>
        <taxon>Magnoliopsida</taxon>
        <taxon>eudicotyledons</taxon>
        <taxon>Gunneridae</taxon>
        <taxon>Pentapetalae</taxon>
        <taxon>Caryophyllales</taxon>
        <taxon>Caryophyllaceae</taxon>
        <taxon>Caryophylleae</taxon>
        <taxon>Saponaria</taxon>
    </lineage>
</organism>
<dbReference type="SMART" id="SM00504">
    <property type="entry name" value="Ubox"/>
    <property type="match status" value="1"/>
</dbReference>
<dbReference type="SUPFAM" id="SSF57850">
    <property type="entry name" value="RING/U-box"/>
    <property type="match status" value="1"/>
</dbReference>
<evidence type="ECO:0000259" key="8">
    <source>
        <dbReference type="PROSITE" id="PS51698"/>
    </source>
</evidence>
<keyword evidence="5" id="KW-0677">Repeat</keyword>
<evidence type="ECO:0000313" key="9">
    <source>
        <dbReference type="EMBL" id="KAK9676080.1"/>
    </source>
</evidence>
<dbReference type="GO" id="GO:0061630">
    <property type="term" value="F:ubiquitin protein ligase activity"/>
    <property type="evidence" value="ECO:0007669"/>
    <property type="project" value="UniProtKB-EC"/>
</dbReference>
<dbReference type="Pfam" id="PF00514">
    <property type="entry name" value="Arm"/>
    <property type="match status" value="1"/>
</dbReference>
<dbReference type="Gene3D" id="3.30.40.10">
    <property type="entry name" value="Zinc/RING finger domain, C3HC4 (zinc finger)"/>
    <property type="match status" value="1"/>
</dbReference>
<dbReference type="PROSITE" id="PS50176">
    <property type="entry name" value="ARM_REPEAT"/>
    <property type="match status" value="1"/>
</dbReference>
<dbReference type="InterPro" id="IPR003613">
    <property type="entry name" value="Ubox_domain"/>
</dbReference>
<proteinExistence type="predicted"/>
<name>A0AAW1HHZ7_SAPOF</name>
<accession>A0AAW1HHZ7</accession>
<evidence type="ECO:0000256" key="2">
    <source>
        <dbReference type="ARBA" id="ARBA00004906"/>
    </source>
</evidence>
<dbReference type="Gene3D" id="1.25.10.10">
    <property type="entry name" value="Leucine-rich Repeat Variant"/>
    <property type="match status" value="3"/>
</dbReference>
<dbReference type="SMART" id="SM00185">
    <property type="entry name" value="ARM"/>
    <property type="match status" value="4"/>
</dbReference>
<evidence type="ECO:0000256" key="6">
    <source>
        <dbReference type="PROSITE-ProRule" id="PRU00259"/>
    </source>
</evidence>
<protein>
    <recommendedName>
        <fullName evidence="3">RING-type E3 ubiquitin transferase</fullName>
        <ecNumber evidence="3">2.3.2.27</ecNumber>
    </recommendedName>
</protein>
<dbReference type="InterPro" id="IPR052608">
    <property type="entry name" value="U-box_domain_protein"/>
</dbReference>
<evidence type="ECO:0000256" key="3">
    <source>
        <dbReference type="ARBA" id="ARBA00012483"/>
    </source>
</evidence>
<evidence type="ECO:0000256" key="1">
    <source>
        <dbReference type="ARBA" id="ARBA00000900"/>
    </source>
</evidence>
<evidence type="ECO:0000256" key="7">
    <source>
        <dbReference type="SAM" id="MobiDB-lite"/>
    </source>
</evidence>
<evidence type="ECO:0000256" key="4">
    <source>
        <dbReference type="ARBA" id="ARBA00022679"/>
    </source>
</evidence>